<evidence type="ECO:0000256" key="5">
    <source>
        <dbReference type="PIRNR" id="PIRNR003101"/>
    </source>
</evidence>
<evidence type="ECO:0000256" key="1">
    <source>
        <dbReference type="ARBA" id="ARBA00022475"/>
    </source>
</evidence>
<organism evidence="7 8">
    <name type="scientific">Oligosphaera ethanolica</name>
    <dbReference type="NCBI Taxonomy" id="760260"/>
    <lineage>
        <taxon>Bacteria</taxon>
        <taxon>Pseudomonadati</taxon>
        <taxon>Lentisphaerota</taxon>
        <taxon>Oligosphaeria</taxon>
        <taxon>Oligosphaerales</taxon>
        <taxon>Oligosphaeraceae</taxon>
        <taxon>Oligosphaera</taxon>
    </lineage>
</organism>
<comment type="caution">
    <text evidence="7">The sequence shown here is derived from an EMBL/GenBank/DDBJ whole genome shotgun (WGS) entry which is preliminary data.</text>
</comment>
<dbReference type="Pfam" id="PF14450">
    <property type="entry name" value="FtsA"/>
    <property type="match status" value="1"/>
</dbReference>
<keyword evidence="4 5" id="KW-0131">Cell cycle</keyword>
<comment type="similarity">
    <text evidence="5">Belongs to the FtsA/MreB family.</text>
</comment>
<dbReference type="PANTHER" id="PTHR32432">
    <property type="entry name" value="CELL DIVISION PROTEIN FTSA-RELATED"/>
    <property type="match status" value="1"/>
</dbReference>
<dbReference type="GO" id="GO:0051301">
    <property type="term" value="P:cell division"/>
    <property type="evidence" value="ECO:0007669"/>
    <property type="project" value="UniProtKB-KW"/>
</dbReference>
<evidence type="ECO:0000259" key="6">
    <source>
        <dbReference type="SMART" id="SM00842"/>
    </source>
</evidence>
<comment type="subunit">
    <text evidence="5">Interacts with FtsZ.</text>
</comment>
<dbReference type="Gene3D" id="3.30.420.40">
    <property type="match status" value="1"/>
</dbReference>
<dbReference type="GO" id="GO:0032153">
    <property type="term" value="C:cell division site"/>
    <property type="evidence" value="ECO:0007669"/>
    <property type="project" value="TreeGrafter"/>
</dbReference>
<comment type="function">
    <text evidence="5">Cell division protein that is involved in the assembly of the Z ring. May serve as a membrane anchor for the Z ring.</text>
</comment>
<reference evidence="7" key="1">
    <citation type="submission" date="2023-07" db="EMBL/GenBank/DDBJ databases">
        <title>Genomic Encyclopedia of Type Strains, Phase IV (KMG-IV): sequencing the most valuable type-strain genomes for metagenomic binning, comparative biology and taxonomic classification.</title>
        <authorList>
            <person name="Goeker M."/>
        </authorList>
    </citation>
    <scope>NUCLEOTIDE SEQUENCE</scope>
    <source>
        <strain evidence="7">DSM 24202</strain>
    </source>
</reference>
<dbReference type="Pfam" id="PF02491">
    <property type="entry name" value="SHS2_FTSA"/>
    <property type="match status" value="1"/>
</dbReference>
<dbReference type="SUPFAM" id="SSF53067">
    <property type="entry name" value="Actin-like ATPase domain"/>
    <property type="match status" value="2"/>
</dbReference>
<keyword evidence="2 5" id="KW-0132">Cell division</keyword>
<name>A0AAE4APH7_9BACT</name>
<dbReference type="InterPro" id="IPR043129">
    <property type="entry name" value="ATPase_NBD"/>
</dbReference>
<feature type="domain" description="SHS2" evidence="6">
    <location>
        <begin position="17"/>
        <end position="207"/>
    </location>
</feature>
<keyword evidence="8" id="KW-1185">Reference proteome</keyword>
<keyword evidence="1" id="KW-1003">Cell membrane</keyword>
<dbReference type="PIRSF" id="PIRSF003101">
    <property type="entry name" value="FtsA"/>
    <property type="match status" value="1"/>
</dbReference>
<accession>A0AAE4APH7</accession>
<dbReference type="AlphaFoldDB" id="A0AAE4APH7"/>
<evidence type="ECO:0000313" key="7">
    <source>
        <dbReference type="EMBL" id="MDQ0289993.1"/>
    </source>
</evidence>
<dbReference type="Proteomes" id="UP001238163">
    <property type="component" value="Unassembled WGS sequence"/>
</dbReference>
<dbReference type="InterPro" id="IPR050696">
    <property type="entry name" value="FtsA/MreB"/>
</dbReference>
<evidence type="ECO:0000256" key="4">
    <source>
        <dbReference type="ARBA" id="ARBA00023306"/>
    </source>
</evidence>
<dbReference type="InterPro" id="IPR003494">
    <property type="entry name" value="SHS2_FtsA"/>
</dbReference>
<protein>
    <recommendedName>
        <fullName evidence="5">Cell division protein FtsA</fullName>
    </recommendedName>
</protein>
<dbReference type="GO" id="GO:0009898">
    <property type="term" value="C:cytoplasmic side of plasma membrane"/>
    <property type="evidence" value="ECO:0007669"/>
    <property type="project" value="TreeGrafter"/>
</dbReference>
<dbReference type="PANTHER" id="PTHR32432:SF4">
    <property type="entry name" value="CELL DIVISION PROTEIN FTSA"/>
    <property type="match status" value="1"/>
</dbReference>
<gene>
    <name evidence="7" type="ORF">J3R75_002100</name>
</gene>
<evidence type="ECO:0000256" key="3">
    <source>
        <dbReference type="ARBA" id="ARBA00023136"/>
    </source>
</evidence>
<keyword evidence="3" id="KW-0472">Membrane</keyword>
<dbReference type="RefSeq" id="WP_307261426.1">
    <property type="nucleotide sequence ID" value="NZ_JAUSVL010000001.1"/>
</dbReference>
<evidence type="ECO:0000256" key="2">
    <source>
        <dbReference type="ARBA" id="ARBA00022618"/>
    </source>
</evidence>
<dbReference type="SMART" id="SM00842">
    <property type="entry name" value="FtsA"/>
    <property type="match status" value="1"/>
</dbReference>
<sequence length="428" mass="45708">MQQRIEKQMAKAQRDIYTGVEIGTASTKVLMGEYHSGGVLSLLGYGEAPSVQMCKGEAIDTVFVVEQVKRALAQAEENADAEISGPVFLALSGSYLRTLNHVGRVVIERADTRISEEDMVRAAHMANELQPPANTLSLHSYTRVHRLDDGREVLNAVGHSSRSLEVELQHVVANQDRLKTTCGLLADALGRGASTAFYTPLAIGCACLPANSVSGGQLLIDIGAGVTSYAVFTDLGCYHCGQLTVGCEQIANDLAIAFNAHISVGRKMLRELSAMHCSAVALHDGRNRMVTTALSRGGKGRAIPASSVELVLELRLSELFDVIRQELTAAGAWSWTGGSVLLSGGGAMIPGICELAQNVLQLPAKIARPYSTSGLPEIVNSPRNITLIGLLRSGQRDLEIQRAGQPPAGSLSESLQLCRKVFKALVNW</sequence>
<proteinExistence type="inferred from homology"/>
<dbReference type="InterPro" id="IPR020823">
    <property type="entry name" value="Cell_div_FtsA"/>
</dbReference>
<dbReference type="NCBIfam" id="TIGR01174">
    <property type="entry name" value="ftsA"/>
    <property type="match status" value="1"/>
</dbReference>
<evidence type="ECO:0000313" key="8">
    <source>
        <dbReference type="Proteomes" id="UP001238163"/>
    </source>
</evidence>
<dbReference type="EMBL" id="JAUSVL010000001">
    <property type="protein sequence ID" value="MDQ0289993.1"/>
    <property type="molecule type" value="Genomic_DNA"/>
</dbReference>